<evidence type="ECO:0000313" key="4">
    <source>
        <dbReference type="EMBL" id="GFR19715.1"/>
    </source>
</evidence>
<feature type="domain" description="CCHC-type" evidence="3">
    <location>
        <begin position="183"/>
        <end position="199"/>
    </location>
</feature>
<dbReference type="PANTHER" id="PTHR46888">
    <property type="entry name" value="ZINC KNUCKLE DOMAINCONTAINING PROTEIN-RELATED"/>
    <property type="match status" value="1"/>
</dbReference>
<keyword evidence="1" id="KW-0863">Zinc-finger</keyword>
<keyword evidence="2" id="KW-0175">Coiled coil</keyword>
<keyword evidence="1" id="KW-0862">Zinc</keyword>
<dbReference type="OrthoDB" id="6509498at2759"/>
<dbReference type="SUPFAM" id="SSF57756">
    <property type="entry name" value="Retrovirus zinc finger-like domains"/>
    <property type="match status" value="1"/>
</dbReference>
<reference evidence="4" key="1">
    <citation type="submission" date="2020-07" db="EMBL/GenBank/DDBJ databases">
        <title>Multicomponent nature underlies the extraordinary mechanical properties of spider dragline silk.</title>
        <authorList>
            <person name="Kono N."/>
            <person name="Nakamura H."/>
            <person name="Mori M."/>
            <person name="Yoshida Y."/>
            <person name="Ohtoshi R."/>
            <person name="Malay A.D."/>
            <person name="Moran D.A.P."/>
            <person name="Tomita M."/>
            <person name="Numata K."/>
            <person name="Arakawa K."/>
        </authorList>
    </citation>
    <scope>NUCLEOTIDE SEQUENCE</scope>
</reference>
<keyword evidence="5" id="KW-1185">Reference proteome</keyword>
<dbReference type="SMART" id="SM00343">
    <property type="entry name" value="ZnF_C2HC"/>
    <property type="match status" value="1"/>
</dbReference>
<feature type="coiled-coil region" evidence="2">
    <location>
        <begin position="50"/>
        <end position="133"/>
    </location>
</feature>
<dbReference type="GO" id="GO:0003676">
    <property type="term" value="F:nucleic acid binding"/>
    <property type="evidence" value="ECO:0007669"/>
    <property type="project" value="InterPro"/>
</dbReference>
<dbReference type="PANTHER" id="PTHR46888:SF1">
    <property type="entry name" value="RIBONUCLEASE H"/>
    <property type="match status" value="1"/>
</dbReference>
<dbReference type="PROSITE" id="PS50158">
    <property type="entry name" value="ZF_CCHC"/>
    <property type="match status" value="1"/>
</dbReference>
<evidence type="ECO:0000313" key="5">
    <source>
        <dbReference type="Proteomes" id="UP000887116"/>
    </source>
</evidence>
<proteinExistence type="predicted"/>
<feature type="coiled-coil region" evidence="2">
    <location>
        <begin position="441"/>
        <end position="468"/>
    </location>
</feature>
<dbReference type="GO" id="GO:0008270">
    <property type="term" value="F:zinc ion binding"/>
    <property type="evidence" value="ECO:0007669"/>
    <property type="project" value="UniProtKB-KW"/>
</dbReference>
<comment type="caution">
    <text evidence="4">The sequence shown here is derived from an EMBL/GenBank/DDBJ whole genome shotgun (WGS) entry which is preliminary data.</text>
</comment>
<dbReference type="Pfam" id="PF00098">
    <property type="entry name" value="zf-CCHC"/>
    <property type="match status" value="1"/>
</dbReference>
<dbReference type="InterPro" id="IPR001878">
    <property type="entry name" value="Znf_CCHC"/>
</dbReference>
<name>A0A8X6HCZ2_TRICU</name>
<evidence type="ECO:0000256" key="1">
    <source>
        <dbReference type="PROSITE-ProRule" id="PRU00047"/>
    </source>
</evidence>
<organism evidence="4 5">
    <name type="scientific">Trichonephila clavata</name>
    <name type="common">Joro spider</name>
    <name type="synonym">Nephila clavata</name>
    <dbReference type="NCBI Taxonomy" id="2740835"/>
    <lineage>
        <taxon>Eukaryota</taxon>
        <taxon>Metazoa</taxon>
        <taxon>Ecdysozoa</taxon>
        <taxon>Arthropoda</taxon>
        <taxon>Chelicerata</taxon>
        <taxon>Arachnida</taxon>
        <taxon>Araneae</taxon>
        <taxon>Araneomorphae</taxon>
        <taxon>Entelegynae</taxon>
        <taxon>Araneoidea</taxon>
        <taxon>Nephilidae</taxon>
        <taxon>Trichonephila</taxon>
    </lineage>
</organism>
<dbReference type="AlphaFoldDB" id="A0A8X6HCZ2"/>
<accession>A0A8X6HCZ2</accession>
<evidence type="ECO:0000259" key="3">
    <source>
        <dbReference type="PROSITE" id="PS50158"/>
    </source>
</evidence>
<dbReference type="Gene3D" id="4.10.60.10">
    <property type="entry name" value="Zinc finger, CCHC-type"/>
    <property type="match status" value="1"/>
</dbReference>
<sequence length="595" mass="68600">MATEMGVEDVLSLKVFELREAILNSKNFDEEFYREQLNTIIEKRKRREEMDLAERKRKEEIDLAERKRKEDIEFAERKRKEEIDLAERKRKEDIEFSERKRKEEIEFAERKRLDELEERKRKDEMDFEFQKKRIELEGGGSEKEVKESGQFKIDLHKLMPKYNNQFNDNSHQARYNQTWITPRCYTCGKEGHFSRACRDKNLNKQDSQKNKFSSPIKAQSNAVQAEDTTKNIVTAKIDASESTCNFLAENIDKLKVIKVKCLDVVLDGTVDSGAQISVVRADLVKDIECAGEGKIKLISAFGDSEVAPLRTFNIKIDDGWHDAIPITCAVSKKLVNDMLVCQTAYEALLESIQLCSVNARQVIDVGVQMDEVKDSTVCEGPTCEESSYSDIEVSTDAFNIENEVRSNLSNETRIYGRLLSGPMTILKEFWTGEREIPTGAARSVEEYLKQLQKKLQDAHEIASENSAKNQERPAKVVKLTRPHSCLVRMEDGNTRELHVNKLRPFISRVDHVGIIFDQDTDFGELHYAPTDKENQPNIDIELNQMPDVLNAQQKYQLRNLLQRYEDIFWNHPGKARVKGHSVKVTADSSPKRLQP</sequence>
<keyword evidence="1" id="KW-0479">Metal-binding</keyword>
<protein>
    <submittedName>
        <fullName evidence="4">CCHC-type domain-containing protein</fullName>
    </submittedName>
</protein>
<dbReference type="EMBL" id="BMAO01007955">
    <property type="protein sequence ID" value="GFR19715.1"/>
    <property type="molecule type" value="Genomic_DNA"/>
</dbReference>
<dbReference type="InterPro" id="IPR036875">
    <property type="entry name" value="Znf_CCHC_sf"/>
</dbReference>
<dbReference type="Proteomes" id="UP000887116">
    <property type="component" value="Unassembled WGS sequence"/>
</dbReference>
<evidence type="ECO:0000256" key="2">
    <source>
        <dbReference type="SAM" id="Coils"/>
    </source>
</evidence>
<gene>
    <name evidence="4" type="primary">AVEN_166473_1</name>
    <name evidence="4" type="ORF">TNCT_26231</name>
</gene>